<dbReference type="SMART" id="SM00633">
    <property type="entry name" value="Glyco_10"/>
    <property type="match status" value="1"/>
</dbReference>
<name>D8U3T4_VOLCA</name>
<evidence type="ECO:0000256" key="4">
    <source>
        <dbReference type="ARBA" id="ARBA00023326"/>
    </source>
</evidence>
<dbReference type="GeneID" id="9622374"/>
<sequence length="795" mass="87675">MTAGNVYTACVWLRAAATLGGAGTVSFSLLTTNTYETLGWAGTNVGTNWTQLCMRNIVLNVSAVTYYTLDFGLNTGSVFVDDMNVTTGAMPSPSPPPSPSPIAAPPGDSLVLINTSFEAGQQSWSTLVRNWACPCPQATFDFASSAAAYTGSKGVEVNVQVPSDQGWHVQLQSPRFNVSSGQRYTVCVWLRAATVPLMTGSGKMSMSLLKTETYDGLGWAQATVTTSWAQVCLADVLISINATVYVTIDLGTNTGIYHLDDFTAINGRSSGGISIPATNGPLTAPYSTSYESGQANWIGSKKNTSTASFNFSSSAAMRTGSNGVEIAVQVTPVWSQVCVMDFRPSRNTSAFFTLDLGRFVGTVYVDDFTFTARSNYNPEEVTYVSSAAIADRINAHRKGNLTFNFVNGTTGQPITQPVTRLEVRLARHDFPFGTAMEWESVPTEKRSWYLERAKYHFNALVPEWSFKWPSVEPSKNNTAYRYGKLMSDHVQFAADNDFVMARGHTLEWLIPSPSFGDHWSRLDGCDAYRTYLETRIRREVTNFKGKFNSYDVFNEIIHDRDFVENCPGMWPAILYDGFRWAHEADPTARLCLNDYGLITGDDWQAMITYVSGMLQQGVPINCIGVQAYVPLTNRPSTAYMRTRLEALAGLGLDIVITEFNFWTSWASSGNPVWEGTDAEHAALYEEYVPFWFSVPYIKGIMMWNFWDGSNWITNGGIYRLDGTPKASALAVGDMWNNRWRTNVALSNVVLPNGQATINGFYGKYNYTLELDGRVFSGVMDFPKNAGAQTVTISLA</sequence>
<proteinExistence type="inferred from homology"/>
<evidence type="ECO:0000259" key="5">
    <source>
        <dbReference type="PROSITE" id="PS51760"/>
    </source>
</evidence>
<dbReference type="Proteomes" id="UP000001058">
    <property type="component" value="Unassembled WGS sequence"/>
</dbReference>
<accession>D8U3T4</accession>
<keyword evidence="3" id="KW-0119">Carbohydrate metabolism</keyword>
<dbReference type="RefSeq" id="XP_002953273.1">
    <property type="nucleotide sequence ID" value="XM_002953227.1"/>
</dbReference>
<dbReference type="AlphaFoldDB" id="D8U3T4"/>
<dbReference type="PRINTS" id="PR00134">
    <property type="entry name" value="GLHYDRLASE10"/>
</dbReference>
<evidence type="ECO:0000313" key="7">
    <source>
        <dbReference type="Proteomes" id="UP000001058"/>
    </source>
</evidence>
<dbReference type="eggNOG" id="ENOG502QSCW">
    <property type="taxonomic scope" value="Eukaryota"/>
</dbReference>
<dbReference type="InterPro" id="IPR008979">
    <property type="entry name" value="Galactose-bd-like_sf"/>
</dbReference>
<keyword evidence="2" id="KW-0378">Hydrolase</keyword>
<dbReference type="Gene3D" id="3.20.20.80">
    <property type="entry name" value="Glycosidases"/>
    <property type="match status" value="1"/>
</dbReference>
<protein>
    <recommendedName>
        <fullName evidence="5">GH10 domain-containing protein</fullName>
    </recommendedName>
</protein>
<dbReference type="GO" id="GO:0000272">
    <property type="term" value="P:polysaccharide catabolic process"/>
    <property type="evidence" value="ECO:0007669"/>
    <property type="project" value="UniProtKB-KW"/>
</dbReference>
<dbReference type="PANTHER" id="PTHR31490:SF1">
    <property type="entry name" value="ENDO-1,4-BETA-XYLANASE 1"/>
    <property type="match status" value="1"/>
</dbReference>
<dbReference type="PROSITE" id="PS51760">
    <property type="entry name" value="GH10_2"/>
    <property type="match status" value="1"/>
</dbReference>
<gene>
    <name evidence="6" type="ORF">VOLCADRAFT_94058</name>
</gene>
<dbReference type="OrthoDB" id="3055998at2759"/>
<dbReference type="SUPFAM" id="SSF49785">
    <property type="entry name" value="Galactose-binding domain-like"/>
    <property type="match status" value="1"/>
</dbReference>
<evidence type="ECO:0000256" key="1">
    <source>
        <dbReference type="ARBA" id="ARBA00007495"/>
    </source>
</evidence>
<reference evidence="6 7" key="1">
    <citation type="journal article" date="2010" name="Science">
        <title>Genomic analysis of organismal complexity in the multicellular green alga Volvox carteri.</title>
        <authorList>
            <person name="Prochnik S.E."/>
            <person name="Umen J."/>
            <person name="Nedelcu A.M."/>
            <person name="Hallmann A."/>
            <person name="Miller S.M."/>
            <person name="Nishii I."/>
            <person name="Ferris P."/>
            <person name="Kuo A."/>
            <person name="Mitros T."/>
            <person name="Fritz-Laylin L.K."/>
            <person name="Hellsten U."/>
            <person name="Chapman J."/>
            <person name="Simakov O."/>
            <person name="Rensing S.A."/>
            <person name="Terry A."/>
            <person name="Pangilinan J."/>
            <person name="Kapitonov V."/>
            <person name="Jurka J."/>
            <person name="Salamov A."/>
            <person name="Shapiro H."/>
            <person name="Schmutz J."/>
            <person name="Grimwood J."/>
            <person name="Lindquist E."/>
            <person name="Lucas S."/>
            <person name="Grigoriev I.V."/>
            <person name="Schmitt R."/>
            <person name="Kirk D."/>
            <person name="Rokhsar D.S."/>
        </authorList>
    </citation>
    <scope>NUCLEOTIDE SEQUENCE [LARGE SCALE GENOMIC DNA]</scope>
    <source>
        <strain evidence="7">f. Nagariensis / Eve</strain>
    </source>
</reference>
<feature type="domain" description="GH10" evidence="5">
    <location>
        <begin position="438"/>
        <end position="734"/>
    </location>
</feature>
<keyword evidence="4" id="KW-0624">Polysaccharide degradation</keyword>
<evidence type="ECO:0000256" key="2">
    <source>
        <dbReference type="ARBA" id="ARBA00022801"/>
    </source>
</evidence>
<dbReference type="InterPro" id="IPR044846">
    <property type="entry name" value="GH10"/>
</dbReference>
<dbReference type="EMBL" id="GL378356">
    <property type="protein sequence ID" value="EFJ45583.1"/>
    <property type="molecule type" value="Genomic_DNA"/>
</dbReference>
<dbReference type="Pfam" id="PF00331">
    <property type="entry name" value="Glyco_hydro_10"/>
    <property type="match status" value="1"/>
</dbReference>
<dbReference type="STRING" id="3068.D8U3T4"/>
<dbReference type="FunCoup" id="D8U3T4">
    <property type="interactions" value="6"/>
</dbReference>
<dbReference type="PANTHER" id="PTHR31490">
    <property type="entry name" value="GLYCOSYL HYDROLASE"/>
    <property type="match status" value="1"/>
</dbReference>
<dbReference type="InterPro" id="IPR001000">
    <property type="entry name" value="GH10_dom"/>
</dbReference>
<keyword evidence="7" id="KW-1185">Reference proteome</keyword>
<evidence type="ECO:0000256" key="3">
    <source>
        <dbReference type="ARBA" id="ARBA00023277"/>
    </source>
</evidence>
<organism evidence="7">
    <name type="scientific">Volvox carteri f. nagariensis</name>
    <dbReference type="NCBI Taxonomy" id="3068"/>
    <lineage>
        <taxon>Eukaryota</taxon>
        <taxon>Viridiplantae</taxon>
        <taxon>Chlorophyta</taxon>
        <taxon>core chlorophytes</taxon>
        <taxon>Chlorophyceae</taxon>
        <taxon>CS clade</taxon>
        <taxon>Chlamydomonadales</taxon>
        <taxon>Volvocaceae</taxon>
        <taxon>Volvox</taxon>
    </lineage>
</organism>
<dbReference type="GO" id="GO:0031176">
    <property type="term" value="F:endo-1,4-beta-xylanase activity"/>
    <property type="evidence" value="ECO:0007669"/>
    <property type="project" value="UniProtKB-ARBA"/>
</dbReference>
<dbReference type="Gene3D" id="2.60.120.260">
    <property type="entry name" value="Galactose-binding domain-like"/>
    <property type="match status" value="2"/>
</dbReference>
<comment type="similarity">
    <text evidence="1">Belongs to the glycosyl hydrolase 10 (cellulase F) family.</text>
</comment>
<evidence type="ECO:0000313" key="6">
    <source>
        <dbReference type="EMBL" id="EFJ45583.1"/>
    </source>
</evidence>
<dbReference type="KEGG" id="vcn:VOLCADRAFT_94058"/>
<dbReference type="InterPro" id="IPR017853">
    <property type="entry name" value="GH"/>
</dbReference>
<dbReference type="SUPFAM" id="SSF51445">
    <property type="entry name" value="(Trans)glycosidases"/>
    <property type="match status" value="1"/>
</dbReference>
<dbReference type="InParanoid" id="D8U3T4"/>